<name>A0A0B7BD99_9EUPU</name>
<dbReference type="AlphaFoldDB" id="A0A0B7BD99"/>
<proteinExistence type="inferred from homology"/>
<dbReference type="GO" id="GO:0003735">
    <property type="term" value="F:structural constituent of ribosome"/>
    <property type="evidence" value="ECO:0007669"/>
    <property type="project" value="InterPro"/>
</dbReference>
<dbReference type="FunFam" id="3.30.70.330:FF:000284">
    <property type="entry name" value="39S ribosomal protein L23, mitochondrial"/>
    <property type="match status" value="1"/>
</dbReference>
<dbReference type="Gene3D" id="3.30.70.330">
    <property type="match status" value="1"/>
</dbReference>
<gene>
    <name evidence="8" type="primary">ORF179505</name>
</gene>
<dbReference type="GO" id="GO:0032543">
    <property type="term" value="P:mitochondrial translation"/>
    <property type="evidence" value="ECO:0007669"/>
    <property type="project" value="TreeGrafter"/>
</dbReference>
<protein>
    <recommendedName>
        <fullName evidence="6">Large ribosomal subunit protein uL23m</fullName>
    </recommendedName>
    <alternativeName>
        <fullName evidence="7">39S ribosomal protein L23, mitochondrial</fullName>
    </alternativeName>
</protein>
<keyword evidence="4" id="KW-0496">Mitochondrion</keyword>
<dbReference type="PANTHER" id="PTHR12059:SF5">
    <property type="entry name" value="LARGE RIBOSOMAL SUBUNIT PROTEIN UL23M"/>
    <property type="match status" value="1"/>
</dbReference>
<comment type="similarity">
    <text evidence="2">Belongs to the universal ribosomal protein uL23 family.</text>
</comment>
<sequence>EKFKKMSSSITLRGIQLLPLWKRRIPKYPVYWKGDPQLRVLMPQFWMKILKPEKDIPSNQVHFEVHPQMSDFDIKNYLERIYKVPVLSVKTKLVKGDEVKDKRRNVVVNREQDRRLAYLVLEDGHTFKFPDIFGDMAAPLAKEIKEIEELKRTNQIEEQKNWERASVPPWFRY</sequence>
<evidence type="ECO:0000256" key="1">
    <source>
        <dbReference type="ARBA" id="ARBA00004173"/>
    </source>
</evidence>
<reference evidence="8" key="1">
    <citation type="submission" date="2014-12" db="EMBL/GenBank/DDBJ databases">
        <title>Insight into the proteome of Arion vulgaris.</title>
        <authorList>
            <person name="Aradska J."/>
            <person name="Bulat T."/>
            <person name="Smidak R."/>
            <person name="Sarate P."/>
            <person name="Gangsoo J."/>
            <person name="Sialana F."/>
            <person name="Bilban M."/>
            <person name="Lubec G."/>
        </authorList>
    </citation>
    <scope>NUCLEOTIDE SEQUENCE</scope>
    <source>
        <tissue evidence="8">Skin</tissue>
    </source>
</reference>
<dbReference type="InterPro" id="IPR012678">
    <property type="entry name" value="Ribosomal_uL23/eL15/eS24_sf"/>
</dbReference>
<evidence type="ECO:0000313" key="8">
    <source>
        <dbReference type="EMBL" id="CEK90857.1"/>
    </source>
</evidence>
<evidence type="ECO:0000256" key="4">
    <source>
        <dbReference type="ARBA" id="ARBA00023128"/>
    </source>
</evidence>
<dbReference type="InterPro" id="IPR013025">
    <property type="entry name" value="Ribosomal_uL23-like"/>
</dbReference>
<comment type="subcellular location">
    <subcellularLocation>
        <location evidence="1">Mitochondrion</location>
    </subcellularLocation>
</comment>
<dbReference type="Pfam" id="PF00276">
    <property type="entry name" value="Ribosomal_L23"/>
    <property type="match status" value="1"/>
</dbReference>
<dbReference type="InterPro" id="IPR012677">
    <property type="entry name" value="Nucleotide-bd_a/b_plait_sf"/>
</dbReference>
<evidence type="ECO:0000256" key="2">
    <source>
        <dbReference type="ARBA" id="ARBA00006700"/>
    </source>
</evidence>
<dbReference type="SUPFAM" id="SSF54189">
    <property type="entry name" value="Ribosomal proteins S24e, L23 and L15e"/>
    <property type="match status" value="1"/>
</dbReference>
<evidence type="ECO:0000256" key="7">
    <source>
        <dbReference type="ARBA" id="ARBA00041375"/>
    </source>
</evidence>
<keyword evidence="3" id="KW-0689">Ribosomal protein</keyword>
<dbReference type="PANTHER" id="PTHR12059">
    <property type="entry name" value="RIBOSOMAL PROTEIN L23-RELATED"/>
    <property type="match status" value="1"/>
</dbReference>
<evidence type="ECO:0000256" key="6">
    <source>
        <dbReference type="ARBA" id="ARBA00039977"/>
    </source>
</evidence>
<evidence type="ECO:0000256" key="3">
    <source>
        <dbReference type="ARBA" id="ARBA00022980"/>
    </source>
</evidence>
<feature type="non-terminal residue" evidence="8">
    <location>
        <position position="1"/>
    </location>
</feature>
<dbReference type="GO" id="GO:0005762">
    <property type="term" value="C:mitochondrial large ribosomal subunit"/>
    <property type="evidence" value="ECO:0007669"/>
    <property type="project" value="TreeGrafter"/>
</dbReference>
<evidence type="ECO:0000256" key="5">
    <source>
        <dbReference type="ARBA" id="ARBA00023274"/>
    </source>
</evidence>
<dbReference type="EMBL" id="HACG01043992">
    <property type="protein sequence ID" value="CEK90857.1"/>
    <property type="molecule type" value="Transcribed_RNA"/>
</dbReference>
<keyword evidence="5" id="KW-0687">Ribonucleoprotein</keyword>
<organism evidence="8">
    <name type="scientific">Arion vulgaris</name>
    <dbReference type="NCBI Taxonomy" id="1028688"/>
    <lineage>
        <taxon>Eukaryota</taxon>
        <taxon>Metazoa</taxon>
        <taxon>Spiralia</taxon>
        <taxon>Lophotrochozoa</taxon>
        <taxon>Mollusca</taxon>
        <taxon>Gastropoda</taxon>
        <taxon>Heterobranchia</taxon>
        <taxon>Euthyneura</taxon>
        <taxon>Panpulmonata</taxon>
        <taxon>Eupulmonata</taxon>
        <taxon>Stylommatophora</taxon>
        <taxon>Helicina</taxon>
        <taxon>Arionoidea</taxon>
        <taxon>Arionidae</taxon>
        <taxon>Arion</taxon>
    </lineage>
</organism>
<accession>A0A0B7BD99</accession>